<protein>
    <submittedName>
        <fullName evidence="1">Uncharacterized protein</fullName>
    </submittedName>
</protein>
<accession>J9FWF4</accession>
<evidence type="ECO:0000313" key="1">
    <source>
        <dbReference type="EMBL" id="EJW93897.1"/>
    </source>
</evidence>
<organism evidence="1">
    <name type="scientific">gut metagenome</name>
    <dbReference type="NCBI Taxonomy" id="749906"/>
    <lineage>
        <taxon>unclassified sequences</taxon>
        <taxon>metagenomes</taxon>
        <taxon>organismal metagenomes</taxon>
    </lineage>
</organism>
<sequence length="61" mass="6586">MSLPLSSSWVGSSFSSTGRPWFGRWPCPRRCSFTSSSGVSSAGDGPSRPWPLPATFSCCWL</sequence>
<comment type="caution">
    <text evidence="1">The sequence shown here is derived from an EMBL/GenBank/DDBJ whole genome shotgun (WGS) entry which is preliminary data.</text>
</comment>
<dbReference type="EMBL" id="AMCI01006692">
    <property type="protein sequence ID" value="EJW93897.1"/>
    <property type="molecule type" value="Genomic_DNA"/>
</dbReference>
<proteinExistence type="predicted"/>
<name>J9FWF4_9ZZZZ</name>
<reference evidence="1" key="1">
    <citation type="journal article" date="2012" name="PLoS ONE">
        <title>Gene sets for utilization of primary and secondary nutrition supplies in the distal gut of endangered iberian lynx.</title>
        <authorList>
            <person name="Alcaide M."/>
            <person name="Messina E."/>
            <person name="Richter M."/>
            <person name="Bargiela R."/>
            <person name="Peplies J."/>
            <person name="Huws S.A."/>
            <person name="Newbold C.J."/>
            <person name="Golyshin P.N."/>
            <person name="Simon M.A."/>
            <person name="Lopez G."/>
            <person name="Yakimov M.M."/>
            <person name="Ferrer M."/>
        </authorList>
    </citation>
    <scope>NUCLEOTIDE SEQUENCE</scope>
</reference>
<dbReference type="AlphaFoldDB" id="J9FWF4"/>
<gene>
    <name evidence="1" type="ORF">EVA_17995</name>
</gene>